<protein>
    <submittedName>
        <fullName evidence="3">Uncharacterized protein</fullName>
    </submittedName>
</protein>
<evidence type="ECO:0000313" key="5">
    <source>
        <dbReference type="EMBL" id="JAQ03905.1"/>
    </source>
</evidence>
<evidence type="ECO:0000256" key="2">
    <source>
        <dbReference type="SAM" id="SignalP"/>
    </source>
</evidence>
<evidence type="ECO:0000313" key="4">
    <source>
        <dbReference type="EMBL" id="JAG63158.1"/>
    </source>
</evidence>
<dbReference type="EMBL" id="GBHO01000719">
    <property type="protein sequence ID" value="JAG42885.1"/>
    <property type="molecule type" value="Transcribed_RNA"/>
</dbReference>
<dbReference type="AlphaFoldDB" id="A0A0A9ZIL8"/>
<feature type="chain" id="PRO_5015034152" evidence="2">
    <location>
        <begin position="26"/>
        <end position="182"/>
    </location>
</feature>
<organism evidence="3">
    <name type="scientific">Lygus hesperus</name>
    <name type="common">Western plant bug</name>
    <dbReference type="NCBI Taxonomy" id="30085"/>
    <lineage>
        <taxon>Eukaryota</taxon>
        <taxon>Metazoa</taxon>
        <taxon>Ecdysozoa</taxon>
        <taxon>Arthropoda</taxon>
        <taxon>Hexapoda</taxon>
        <taxon>Insecta</taxon>
        <taxon>Pterygota</taxon>
        <taxon>Neoptera</taxon>
        <taxon>Paraneoptera</taxon>
        <taxon>Hemiptera</taxon>
        <taxon>Heteroptera</taxon>
        <taxon>Panheteroptera</taxon>
        <taxon>Cimicomorpha</taxon>
        <taxon>Miridae</taxon>
        <taxon>Mirini</taxon>
        <taxon>Lygus</taxon>
    </lineage>
</organism>
<dbReference type="EMBL" id="GDHC01014724">
    <property type="protein sequence ID" value="JAQ03905.1"/>
    <property type="molecule type" value="Transcribed_RNA"/>
</dbReference>
<dbReference type="InterPro" id="IPR036846">
    <property type="entry name" value="GM2-AP_sf"/>
</dbReference>
<evidence type="ECO:0000313" key="3">
    <source>
        <dbReference type="EMBL" id="JAG42885.1"/>
    </source>
</evidence>
<keyword evidence="1 2" id="KW-0732">Signal</keyword>
<accession>A0A0A9ZIL8</accession>
<gene>
    <name evidence="3" type="ORF">CM83_12313</name>
    <name evidence="5" type="ORF">g.21933</name>
</gene>
<evidence type="ECO:0000256" key="1">
    <source>
        <dbReference type="ARBA" id="ARBA00022729"/>
    </source>
</evidence>
<name>A0A0A9ZIL8_LYGHE</name>
<reference evidence="3" key="1">
    <citation type="journal article" date="2014" name="PLoS ONE">
        <title>Transcriptome-Based Identification of ABC Transporters in the Western Tarnished Plant Bug Lygus hesperus.</title>
        <authorList>
            <person name="Hull J.J."/>
            <person name="Chaney K."/>
            <person name="Geib S.M."/>
            <person name="Fabrick J.A."/>
            <person name="Brent C.S."/>
            <person name="Walsh D."/>
            <person name="Lavine L.C."/>
        </authorList>
    </citation>
    <scope>NUCLEOTIDE SEQUENCE</scope>
</reference>
<dbReference type="EMBL" id="GBRD01002663">
    <property type="protein sequence ID" value="JAG63158.1"/>
    <property type="molecule type" value="Transcribed_RNA"/>
</dbReference>
<dbReference type="Gene3D" id="2.70.220.10">
    <property type="entry name" value="Ganglioside GM2 activator"/>
    <property type="match status" value="1"/>
</dbReference>
<feature type="signal peptide" evidence="2">
    <location>
        <begin position="1"/>
        <end position="25"/>
    </location>
</feature>
<reference evidence="4" key="3">
    <citation type="submission" date="2014-09" db="EMBL/GenBank/DDBJ databases">
        <authorList>
            <person name="Magalhaes I.L.F."/>
            <person name="Oliveira U."/>
            <person name="Santos F.R."/>
            <person name="Vidigal T.H.D.A."/>
            <person name="Brescovit A.D."/>
            <person name="Santos A.J."/>
        </authorList>
    </citation>
    <scope>NUCLEOTIDE SEQUENCE</scope>
</reference>
<sequence>MGFLRVVTLSCCVLLTVLVSNRVEGAECYLEVVEDCTTNEEDRLVDVRNLTVGFLEGGKWAILGTAEINLPRITLTKIELTKCASKQEPETCTYFSTVKYKDTCKMLEAKGEMWSTFAQNAEPPLTCPMKGLYNFEKSAFDGDAAGRAMPGLEGFYWKTKTFTYVGKKVVSCLILEFSTSKS</sequence>
<proteinExistence type="predicted"/>
<reference evidence="3" key="2">
    <citation type="submission" date="2014-07" db="EMBL/GenBank/DDBJ databases">
        <authorList>
            <person name="Hull J."/>
        </authorList>
    </citation>
    <scope>NUCLEOTIDE SEQUENCE</scope>
</reference>
<reference evidence="5" key="4">
    <citation type="journal article" date="2016" name="Gigascience">
        <title>De novo construction of an expanded transcriptome assembly for the western tarnished plant bug, Lygus hesperus.</title>
        <authorList>
            <person name="Tassone E.E."/>
            <person name="Geib S.M."/>
            <person name="Hall B."/>
            <person name="Fabrick J.A."/>
            <person name="Brent C.S."/>
            <person name="Hull J.J."/>
        </authorList>
    </citation>
    <scope>NUCLEOTIDE SEQUENCE</scope>
</reference>